<feature type="region of interest" description="Disordered" evidence="1">
    <location>
        <begin position="109"/>
        <end position="209"/>
    </location>
</feature>
<keyword evidence="3" id="KW-1185">Reference proteome</keyword>
<evidence type="ECO:0000313" key="3">
    <source>
        <dbReference type="Proteomes" id="UP000663880"/>
    </source>
</evidence>
<dbReference type="AlphaFoldDB" id="A0A821UGJ8"/>
<comment type="caution">
    <text evidence="2">The sequence shown here is derived from an EMBL/GenBank/DDBJ whole genome shotgun (WGS) entry which is preliminary data.</text>
</comment>
<evidence type="ECO:0000256" key="1">
    <source>
        <dbReference type="SAM" id="MobiDB-lite"/>
    </source>
</evidence>
<feature type="compositionally biased region" description="Polar residues" evidence="1">
    <location>
        <begin position="123"/>
        <end position="134"/>
    </location>
</feature>
<dbReference type="EMBL" id="CAJOBZ010000031">
    <property type="protein sequence ID" value="CAF4889185.1"/>
    <property type="molecule type" value="Genomic_DNA"/>
</dbReference>
<reference evidence="2" key="1">
    <citation type="submission" date="2021-02" db="EMBL/GenBank/DDBJ databases">
        <authorList>
            <person name="Steward A R."/>
        </authorList>
    </citation>
    <scope>NUCLEOTIDE SEQUENCE</scope>
</reference>
<dbReference type="OrthoDB" id="8193998at2759"/>
<dbReference type="Proteomes" id="UP000663880">
    <property type="component" value="Unassembled WGS sequence"/>
</dbReference>
<feature type="compositionally biased region" description="Low complexity" evidence="1">
    <location>
        <begin position="164"/>
        <end position="209"/>
    </location>
</feature>
<evidence type="ECO:0000313" key="2">
    <source>
        <dbReference type="EMBL" id="CAF4889185.1"/>
    </source>
</evidence>
<accession>A0A821UGJ8</accession>
<sequence length="209" mass="23341">MYGRTAAMEELALHHFQLGLSPRISNIVRCKSRKSLNEAINIAISEEKIQQFLFKTNPHKEKLTKIPTHKSDPPTSSNTNSSLFCRYCKNSGHTLENCRNREYNNKLKSQNCRTPQRVHHLIQQDNSSSDTNEGYDTVDYDSDSKNKSRTTLGRDVPVSCGGHSIQKSTPSISITKSSVSVQQSKTSDLPITKSSVSVQQSKSSDLPIT</sequence>
<protein>
    <submittedName>
        <fullName evidence="2">Uncharacterized protein</fullName>
    </submittedName>
</protein>
<proteinExistence type="predicted"/>
<name>A0A821UGJ8_9NEOP</name>
<organism evidence="2 3">
    <name type="scientific">Pieris macdunnoughi</name>
    <dbReference type="NCBI Taxonomy" id="345717"/>
    <lineage>
        <taxon>Eukaryota</taxon>
        <taxon>Metazoa</taxon>
        <taxon>Ecdysozoa</taxon>
        <taxon>Arthropoda</taxon>
        <taxon>Hexapoda</taxon>
        <taxon>Insecta</taxon>
        <taxon>Pterygota</taxon>
        <taxon>Neoptera</taxon>
        <taxon>Endopterygota</taxon>
        <taxon>Lepidoptera</taxon>
        <taxon>Glossata</taxon>
        <taxon>Ditrysia</taxon>
        <taxon>Papilionoidea</taxon>
        <taxon>Pieridae</taxon>
        <taxon>Pierinae</taxon>
        <taxon>Pieris</taxon>
    </lineage>
</organism>
<gene>
    <name evidence="2" type="ORF">PMACD_LOCUS10299</name>
</gene>